<feature type="non-terminal residue" evidence="13">
    <location>
        <position position="1"/>
    </location>
</feature>
<comment type="subcellular location">
    <subcellularLocation>
        <location evidence="2">Membrane</location>
        <topology evidence="2">Multi-pass membrane protein</topology>
    </subcellularLocation>
</comment>
<dbReference type="Pfam" id="PF00211">
    <property type="entry name" value="Guanylate_cyc"/>
    <property type="match status" value="1"/>
</dbReference>
<dbReference type="InterPro" id="IPR001054">
    <property type="entry name" value="A/G_cyclase"/>
</dbReference>
<dbReference type="InterPro" id="IPR029787">
    <property type="entry name" value="Nucleotide_cyclase"/>
</dbReference>
<feature type="non-terminal residue" evidence="13">
    <location>
        <position position="53"/>
    </location>
</feature>
<dbReference type="GO" id="GO:0004016">
    <property type="term" value="F:adenylate cyclase activity"/>
    <property type="evidence" value="ECO:0007669"/>
    <property type="project" value="UniProtKB-EC"/>
</dbReference>
<dbReference type="GO" id="GO:0005886">
    <property type="term" value="C:plasma membrane"/>
    <property type="evidence" value="ECO:0007669"/>
    <property type="project" value="TreeGrafter"/>
</dbReference>
<keyword evidence="6" id="KW-0547">Nucleotide-binding</keyword>
<evidence type="ECO:0000259" key="12">
    <source>
        <dbReference type="PROSITE" id="PS50125"/>
    </source>
</evidence>
<name>A0A8S3Z0P8_9EUPU</name>
<evidence type="ECO:0000256" key="11">
    <source>
        <dbReference type="ARBA" id="ARBA00023239"/>
    </source>
</evidence>
<dbReference type="OrthoDB" id="2107370at2759"/>
<reference evidence="13" key="1">
    <citation type="submission" date="2021-04" db="EMBL/GenBank/DDBJ databases">
        <authorList>
            <consortium name="Molecular Ecology Group"/>
        </authorList>
    </citation>
    <scope>NUCLEOTIDE SEQUENCE</scope>
</reference>
<dbReference type="Proteomes" id="UP000678393">
    <property type="component" value="Unassembled WGS sequence"/>
</dbReference>
<dbReference type="GO" id="GO:0046872">
    <property type="term" value="F:metal ion binding"/>
    <property type="evidence" value="ECO:0007669"/>
    <property type="project" value="UniProtKB-KW"/>
</dbReference>
<evidence type="ECO:0000256" key="9">
    <source>
        <dbReference type="ARBA" id="ARBA00022989"/>
    </source>
</evidence>
<organism evidence="13 14">
    <name type="scientific">Candidula unifasciata</name>
    <dbReference type="NCBI Taxonomy" id="100452"/>
    <lineage>
        <taxon>Eukaryota</taxon>
        <taxon>Metazoa</taxon>
        <taxon>Spiralia</taxon>
        <taxon>Lophotrochozoa</taxon>
        <taxon>Mollusca</taxon>
        <taxon>Gastropoda</taxon>
        <taxon>Heterobranchia</taxon>
        <taxon>Euthyneura</taxon>
        <taxon>Panpulmonata</taxon>
        <taxon>Eupulmonata</taxon>
        <taxon>Stylommatophora</taxon>
        <taxon>Helicina</taxon>
        <taxon>Helicoidea</taxon>
        <taxon>Geomitridae</taxon>
        <taxon>Candidula</taxon>
    </lineage>
</organism>
<comment type="caution">
    <text evidence="13">The sequence shown here is derived from an EMBL/GenBank/DDBJ whole genome shotgun (WGS) entry which is preliminary data.</text>
</comment>
<proteinExistence type="predicted"/>
<keyword evidence="14" id="KW-1185">Reference proteome</keyword>
<protein>
    <recommendedName>
        <fullName evidence="3">adenylate cyclase</fullName>
        <ecNumber evidence="3">4.6.1.1</ecNumber>
    </recommendedName>
</protein>
<keyword evidence="4" id="KW-0812">Transmembrane</keyword>
<evidence type="ECO:0000256" key="1">
    <source>
        <dbReference type="ARBA" id="ARBA00001593"/>
    </source>
</evidence>
<evidence type="ECO:0000313" key="14">
    <source>
        <dbReference type="Proteomes" id="UP000678393"/>
    </source>
</evidence>
<accession>A0A8S3Z0P8</accession>
<dbReference type="PANTHER" id="PTHR45627">
    <property type="entry name" value="ADENYLATE CYCLASE TYPE 1"/>
    <property type="match status" value="1"/>
</dbReference>
<keyword evidence="11" id="KW-0456">Lyase</keyword>
<dbReference type="PANTHER" id="PTHR45627:SF30">
    <property type="entry name" value="ADENYLATE CYCLASE TYPE 3"/>
    <property type="match status" value="1"/>
</dbReference>
<dbReference type="SUPFAM" id="SSF55073">
    <property type="entry name" value="Nucleotide cyclase"/>
    <property type="match status" value="1"/>
</dbReference>
<keyword evidence="9" id="KW-1133">Transmembrane helix</keyword>
<dbReference type="Gene3D" id="3.30.70.1230">
    <property type="entry name" value="Nucleotide cyclase"/>
    <property type="match status" value="1"/>
</dbReference>
<comment type="catalytic activity">
    <reaction evidence="1">
        <text>ATP = 3',5'-cyclic AMP + diphosphate</text>
        <dbReference type="Rhea" id="RHEA:15389"/>
        <dbReference type="ChEBI" id="CHEBI:30616"/>
        <dbReference type="ChEBI" id="CHEBI:33019"/>
        <dbReference type="ChEBI" id="CHEBI:58165"/>
        <dbReference type="EC" id="4.6.1.1"/>
    </reaction>
</comment>
<dbReference type="GO" id="GO:0006171">
    <property type="term" value="P:cAMP biosynthetic process"/>
    <property type="evidence" value="ECO:0007669"/>
    <property type="project" value="TreeGrafter"/>
</dbReference>
<evidence type="ECO:0000256" key="7">
    <source>
        <dbReference type="ARBA" id="ARBA00022840"/>
    </source>
</evidence>
<evidence type="ECO:0000256" key="3">
    <source>
        <dbReference type="ARBA" id="ARBA00012201"/>
    </source>
</evidence>
<dbReference type="PROSITE" id="PS50125">
    <property type="entry name" value="GUANYLATE_CYCLASE_2"/>
    <property type="match status" value="1"/>
</dbReference>
<keyword evidence="8" id="KW-0460">Magnesium</keyword>
<gene>
    <name evidence="13" type="ORF">CUNI_LOCUS8625</name>
</gene>
<dbReference type="GO" id="GO:0035556">
    <property type="term" value="P:intracellular signal transduction"/>
    <property type="evidence" value="ECO:0007669"/>
    <property type="project" value="InterPro"/>
</dbReference>
<evidence type="ECO:0000256" key="8">
    <source>
        <dbReference type="ARBA" id="ARBA00022842"/>
    </source>
</evidence>
<evidence type="ECO:0000256" key="2">
    <source>
        <dbReference type="ARBA" id="ARBA00004141"/>
    </source>
</evidence>
<evidence type="ECO:0000256" key="6">
    <source>
        <dbReference type="ARBA" id="ARBA00022741"/>
    </source>
</evidence>
<keyword evidence="10" id="KW-0472">Membrane</keyword>
<evidence type="ECO:0000256" key="4">
    <source>
        <dbReference type="ARBA" id="ARBA00022692"/>
    </source>
</evidence>
<feature type="domain" description="Guanylate cyclase" evidence="12">
    <location>
        <begin position="1"/>
        <end position="47"/>
    </location>
</feature>
<keyword evidence="5" id="KW-0479">Metal-binding</keyword>
<dbReference type="AlphaFoldDB" id="A0A8S3Z0P8"/>
<keyword evidence="7" id="KW-0067">ATP-binding</keyword>
<sequence length="53" mass="5593">SVRHSTGKDVNMRVGVHTGACLGGVLGQRQWQFDVLGKEVTLANKMESGGLPA</sequence>
<evidence type="ECO:0000313" key="13">
    <source>
        <dbReference type="EMBL" id="CAG5123067.1"/>
    </source>
</evidence>
<dbReference type="GO" id="GO:0007189">
    <property type="term" value="P:adenylate cyclase-activating G protein-coupled receptor signaling pathway"/>
    <property type="evidence" value="ECO:0007669"/>
    <property type="project" value="TreeGrafter"/>
</dbReference>
<dbReference type="EMBL" id="CAJHNH020001437">
    <property type="protein sequence ID" value="CAG5123067.1"/>
    <property type="molecule type" value="Genomic_DNA"/>
</dbReference>
<dbReference type="EC" id="4.6.1.1" evidence="3"/>
<evidence type="ECO:0000256" key="5">
    <source>
        <dbReference type="ARBA" id="ARBA00022723"/>
    </source>
</evidence>
<evidence type="ECO:0000256" key="10">
    <source>
        <dbReference type="ARBA" id="ARBA00023136"/>
    </source>
</evidence>
<dbReference type="GO" id="GO:0005524">
    <property type="term" value="F:ATP binding"/>
    <property type="evidence" value="ECO:0007669"/>
    <property type="project" value="UniProtKB-KW"/>
</dbReference>